<keyword evidence="7" id="KW-1185">Reference proteome</keyword>
<dbReference type="Proteomes" id="UP001304243">
    <property type="component" value="Unassembled WGS sequence"/>
</dbReference>
<evidence type="ECO:0000313" key="7">
    <source>
        <dbReference type="Proteomes" id="UP001304243"/>
    </source>
</evidence>
<comment type="similarity">
    <text evidence="2">Belongs to the NUP186/NUP192/NUP205 family.</text>
</comment>
<dbReference type="InterPro" id="IPR021827">
    <property type="entry name" value="Nup186/Nup192/Nup205"/>
</dbReference>
<dbReference type="GO" id="GO:0044611">
    <property type="term" value="C:nuclear pore inner ring"/>
    <property type="evidence" value="ECO:0007669"/>
    <property type="project" value="TreeGrafter"/>
</dbReference>
<keyword evidence="3" id="KW-0813">Transport</keyword>
<gene>
    <name evidence="6" type="primary">KIP2_3</name>
    <name evidence="6" type="ORF">ATC70_006191</name>
</gene>
<accession>A0AAN7HX25</accession>
<feature type="compositionally biased region" description="Low complexity" evidence="5">
    <location>
        <begin position="217"/>
        <end position="229"/>
    </location>
</feature>
<evidence type="ECO:0000256" key="1">
    <source>
        <dbReference type="ARBA" id="ARBA00004123"/>
    </source>
</evidence>
<dbReference type="GO" id="GO:0006999">
    <property type="term" value="P:nuclear pore organization"/>
    <property type="evidence" value="ECO:0007669"/>
    <property type="project" value="TreeGrafter"/>
</dbReference>
<dbReference type="PANTHER" id="PTHR31344">
    <property type="entry name" value="NUCLEAR PORE COMPLEX PROTEIN NUP205"/>
    <property type="match status" value="1"/>
</dbReference>
<evidence type="ECO:0000313" key="6">
    <source>
        <dbReference type="EMBL" id="KAK4510022.1"/>
    </source>
</evidence>
<dbReference type="GO" id="GO:0017056">
    <property type="term" value="F:structural constituent of nuclear pore"/>
    <property type="evidence" value="ECO:0007669"/>
    <property type="project" value="TreeGrafter"/>
</dbReference>
<evidence type="ECO:0000256" key="3">
    <source>
        <dbReference type="ARBA" id="ARBA00022448"/>
    </source>
</evidence>
<dbReference type="RefSeq" id="XP_064676688.1">
    <property type="nucleotide sequence ID" value="XM_064825470.1"/>
</dbReference>
<keyword evidence="4" id="KW-0539">Nucleus</keyword>
<dbReference type="PANTHER" id="PTHR31344:SF0">
    <property type="entry name" value="NUCLEAR PORE COMPLEX PROTEIN NUP205"/>
    <property type="match status" value="1"/>
</dbReference>
<reference evidence="6 7" key="1">
    <citation type="submission" date="2022-11" db="EMBL/GenBank/DDBJ databases">
        <title>Mucor velutinosus strain NIH1002 WGS.</title>
        <authorList>
            <person name="Subramanian P."/>
            <person name="Mullikin J.C."/>
            <person name="Segre J.A."/>
            <person name="Zelazny A.M."/>
        </authorList>
    </citation>
    <scope>NUCLEOTIDE SEQUENCE [LARGE SCALE GENOMIC DNA]</scope>
    <source>
        <strain evidence="6 7">NIH1002</strain>
    </source>
</reference>
<dbReference type="GeneID" id="89949877"/>
<dbReference type="Pfam" id="PF11894">
    <property type="entry name" value="Nup192"/>
    <property type="match status" value="1"/>
</dbReference>
<evidence type="ECO:0000256" key="4">
    <source>
        <dbReference type="ARBA" id="ARBA00023242"/>
    </source>
</evidence>
<organism evidence="6 7">
    <name type="scientific">Mucor velutinosus</name>
    <dbReference type="NCBI Taxonomy" id="708070"/>
    <lineage>
        <taxon>Eukaryota</taxon>
        <taxon>Fungi</taxon>
        <taxon>Fungi incertae sedis</taxon>
        <taxon>Mucoromycota</taxon>
        <taxon>Mucoromycotina</taxon>
        <taxon>Mucoromycetes</taxon>
        <taxon>Mucorales</taxon>
        <taxon>Mucorineae</taxon>
        <taxon>Mucoraceae</taxon>
        <taxon>Mucor</taxon>
    </lineage>
</organism>
<sequence length="2195" mass="247109">MTSLTVELRTLLDQICRDRNATCSLSTAMHLRDQLEANKSHIIKLLDNPPKSKEHRSVVQSGKTTVNGREYRVNDDFVKEALFLSDQLDMDEFEASRYLLEGIRKAPAMNSTNLDAAVYLYHEERGYILTILIVLLEATKDDTVDTQLTSVFYNFMADIVADSTTNFVQKILNTEKELTAMIHSLSKTGMLASTATAMAANANANKPPQPATSSLFQQPQQQQPQQEQPPQHELKFDRQTTSMRIDKLTDERVYLVEILYHTSSLFWLNEADLLAIISKAQSANLSDATCSYIIVALLSALSLQRKQPAKQSFTTNNAYLKNIHLHMTTKPWKVNTLKATVEVRWALTLSEMSATQPSIVENTLSMGKANRVEFVESALALDVFGFLNDYLLYFKQNLTDAADRKSIIGTDDMDVDSSQAMAVDGLIVDPNDYTKFVADTALDFQKFVVEELQLLTESFILNMSDIFSNLKKMTPSTQQADAATNSEEVAFAHSLQKFLTLMASIFRDRLNAGLQFWDHANVLSTFLPWVLEFKTAQDLAAIFDFLGSISIGEQCAPLAHNFLKMGIAEGDIMASHLFSWGKLFSALQFYSKLYTERAATEEEPPTMPLQEEITLCKFLYVCQQVVQYSDQARLDIWSNPVLKAHESIVAMISCPTSTRFRAALYNLLSAFCSNWGGGINHVGETISLQVWNTLEYSDMILPEKTMAAKAPTEAANYNKAAPLATALASDGATAAQKRQAQDIISKASAAATAGSSGSKPARPTPTYYLPEQPAGFVREYSDEKNRRLYTETMSVLNLFSSLIHTESKRDQLVSGFVPTANSIPFCLGHDNHRSPGTAPYMSLVIDHILLNLKHQQYVSPEIKWQLTDACLKVVENSILAFNIQPLCDYIYYASKDVPQSIASYTTLLEGTVSTNMSAGKRPSTDLQHALLACVSHPGFDILIRILSGGSLIQEMFKIVEKGKDAFASNCKTKYGSKNMHLKNAMARCLRIFSKVFSVQNMFVNVLIPQLKQDAQDLPMGQFKLGPYTFPSPPAELRSLASHMLYNTQVIVQIALMVNCEDYQDICRLSISVLESLASAPEDDSVYIKFPQHINVPIGGLGSRLAGILLSSDSANEIVFGFGERLEIDTAEITTYDDYEYDFNTIPFWLAEKTMSNVYRYESDETECYSYTASVRIGILDILLKSMGKEVPSPTIAEFLLGYDVQDPTIKSIQQSSLVTDKRARLACLLSILSMVKTGMDTDKDDDGEDTEQSTLIQTHPVLAEKCFQLIYKLCARESTSRITLQYLRGGDDFMLKQFQAISCRLESCVSVVEPNFAGELISADQTRVKTDYLTLVSVLNQRAWLLKLIALDLHQLAGTPLKSESTQLLNLMYGIPSDEDSASLTDKLKSMQLASAGTEHGYEQPLWNLVEIINSLDFTWIDQLDDAAAAAAQKDDTFTYFEGFDPKKHLVKKLGEYEVYDIRNVYKTLRQYQLTDPSAKCLSDVDRTKMEMEMGAVLKQLMAENRHRDISYGRLHCLRAWKQVVEITISDCFESFTFEARERIIYDLLNVLLPKLESDTGLHVDILKGLSQVVLSLLTRLREDKRRQAILQVTPPMFTSTSAKLPVDKLRNVFVMIINCTCKEKTSRGVRSTMYSALVNLLQYIAPDDGDVSNCNDSLQELFRTQMVQLFKDDSDRSLLNIMCKDAREGFDDYKTTAYAALEAIYVLLNEEGRSEMLQLLVKSAFLKYAIEAIESSNETLLYIVEDRDAPLTPLNIHEAKISFLMQIALNTEGASLLLNNGLLQTLNNCTFMAVQPDNDNNPNALKRYRRLLIPILELVNVMLKDKMNDFMAYDMLKFEEWVKKQSILLHILKDQNKQTTLSALYILQLTTSLVFQLSCQRDYFVGLEERGLDTIDSAMMNLITKYCLSRNWASVVVPTNEEEEKWATEKVPATVNNYEMGSILVAKADKYIVDIINNLLSYAEASTFRIVKKQEGELFKPIFANTLDSIKNRAPNSLRKASSTTPSLTTLVACISFTDKKLTTVIAEFESLCSQKNNVGSLKYEEILELAQTAIHKRLGIQYDSLNPTQKTQLLTTEITNRCKLKAKEMNDLLFTIENAVYILWRHLEYYLRTESITRIQHFSPCDRSDDANENVILLQQALFQTSKSVIITLKAACQTVLEPVLQKLEKIPNAYQNDTNLSQMYKRIRKCYN</sequence>
<feature type="region of interest" description="Disordered" evidence="5">
    <location>
        <begin position="202"/>
        <end position="240"/>
    </location>
</feature>
<dbReference type="EMBL" id="JASEJX010000034">
    <property type="protein sequence ID" value="KAK4510022.1"/>
    <property type="molecule type" value="Genomic_DNA"/>
</dbReference>
<protein>
    <submittedName>
        <fullName evidence="6">Kinesin-like protein kip2</fullName>
    </submittedName>
</protein>
<comment type="subcellular location">
    <subcellularLocation>
        <location evidence="1">Nucleus</location>
    </subcellularLocation>
</comment>
<name>A0AAN7HX25_9FUNG</name>
<comment type="caution">
    <text evidence="6">The sequence shown here is derived from an EMBL/GenBank/DDBJ whole genome shotgun (WGS) entry which is preliminary data.</text>
</comment>
<proteinExistence type="inferred from homology"/>
<evidence type="ECO:0000256" key="5">
    <source>
        <dbReference type="SAM" id="MobiDB-lite"/>
    </source>
</evidence>
<feature type="compositionally biased region" description="Basic and acidic residues" evidence="5">
    <location>
        <begin position="230"/>
        <end position="240"/>
    </location>
</feature>
<evidence type="ECO:0000256" key="2">
    <source>
        <dbReference type="ARBA" id="ARBA00005892"/>
    </source>
</evidence>